<comment type="caution">
    <text evidence="1">The sequence shown here is derived from an EMBL/GenBank/DDBJ whole genome shotgun (WGS) entry which is preliminary data.</text>
</comment>
<dbReference type="EMBL" id="VVZB01000060">
    <property type="protein sequence ID" value="KAA5378508.1"/>
    <property type="molecule type" value="Genomic_DNA"/>
</dbReference>
<reference evidence="1 2" key="1">
    <citation type="journal article" date="2019" name="Nat. Med.">
        <title>A library of human gut bacterial isolates paired with longitudinal multiomics data enables mechanistic microbiome research.</title>
        <authorList>
            <person name="Poyet M."/>
            <person name="Groussin M."/>
            <person name="Gibbons S.M."/>
            <person name="Avila-Pacheco J."/>
            <person name="Jiang X."/>
            <person name="Kearney S.M."/>
            <person name="Perrotta A.R."/>
            <person name="Berdy B."/>
            <person name="Zhao S."/>
            <person name="Lieberman T.D."/>
            <person name="Swanson P.K."/>
            <person name="Smith M."/>
            <person name="Roesemann S."/>
            <person name="Alexander J.E."/>
            <person name="Rich S.A."/>
            <person name="Livny J."/>
            <person name="Vlamakis H."/>
            <person name="Clish C."/>
            <person name="Bullock K."/>
            <person name="Deik A."/>
            <person name="Scott J."/>
            <person name="Pierce K.A."/>
            <person name="Xavier R.J."/>
            <person name="Alm E.J."/>
        </authorList>
    </citation>
    <scope>NUCLEOTIDE SEQUENCE [LARGE SCALE GENOMIC DNA]</scope>
    <source>
        <strain evidence="1 2">BIOML-A5</strain>
    </source>
</reference>
<organism evidence="1 2">
    <name type="scientific">Phocaeicola dorei</name>
    <dbReference type="NCBI Taxonomy" id="357276"/>
    <lineage>
        <taxon>Bacteria</taxon>
        <taxon>Pseudomonadati</taxon>
        <taxon>Bacteroidota</taxon>
        <taxon>Bacteroidia</taxon>
        <taxon>Bacteroidales</taxon>
        <taxon>Bacteroidaceae</taxon>
        <taxon>Phocaeicola</taxon>
    </lineage>
</organism>
<name>A0A5M5ZML6_9BACT</name>
<sequence length="145" mass="17168">MDIIAMLEKYSLSLRRLPDFETDTYFFPENPTQMELDNCHLSIIRPISKEKFDDMIQRNFLSAHNSIFKNGYLIKKVVRIKKERESGWMVKICNNHTSIQQWSKKHDFYGDTAEDAVKSAIEYIDKQQREIDALMKTLKITEESL</sequence>
<proteinExistence type="predicted"/>
<protein>
    <submittedName>
        <fullName evidence="1">Uncharacterized protein</fullName>
    </submittedName>
</protein>
<evidence type="ECO:0000313" key="2">
    <source>
        <dbReference type="Proteomes" id="UP000347681"/>
    </source>
</evidence>
<dbReference type="AlphaFoldDB" id="A0A5M5ZML6"/>
<accession>A0A5M5ZML6</accession>
<evidence type="ECO:0000313" key="1">
    <source>
        <dbReference type="EMBL" id="KAA5378508.1"/>
    </source>
</evidence>
<gene>
    <name evidence="1" type="ORF">F2Y61_23395</name>
</gene>
<dbReference type="Proteomes" id="UP000347681">
    <property type="component" value="Unassembled WGS sequence"/>
</dbReference>
<dbReference type="RefSeq" id="WP_149941399.1">
    <property type="nucleotide sequence ID" value="NZ_VVZB01000060.1"/>
</dbReference>